<dbReference type="STRING" id="690307.A0A1L9WMZ2"/>
<dbReference type="OMA" id="FPNERDY"/>
<keyword evidence="2 3" id="KW-0040">ANK repeat</keyword>
<dbReference type="GO" id="GO:0019706">
    <property type="term" value="F:protein-cysteine S-palmitoyltransferase activity"/>
    <property type="evidence" value="ECO:0007669"/>
    <property type="project" value="UniProtKB-EC"/>
</dbReference>
<evidence type="ECO:0000256" key="1">
    <source>
        <dbReference type="ARBA" id="ARBA00022737"/>
    </source>
</evidence>
<dbReference type="PROSITE" id="PS50297">
    <property type="entry name" value="ANK_REP_REGION"/>
    <property type="match status" value="3"/>
</dbReference>
<evidence type="ECO:0000259" key="4">
    <source>
        <dbReference type="PROSITE" id="PS50181"/>
    </source>
</evidence>
<dbReference type="InterPro" id="IPR036770">
    <property type="entry name" value="Ankyrin_rpt-contain_sf"/>
</dbReference>
<dbReference type="PANTHER" id="PTHR24161:SF124">
    <property type="entry name" value="TRANSIENT RECEPTOR POTENTIAL CHANNEL PYREXIA"/>
    <property type="match status" value="1"/>
</dbReference>
<sequence length="420" mass="45424">MLTKLPPEIVLSIAYQMDAARDINALAQTSKRFHRQINPHLYRFDWKYLEGSALIWASDNGLESTAQKSLDVRSTSLPDNKTLSIAERAFVNATENGRCDIVRRLITIDNLDLNAKDPRYSTPALVWAAEFGYEDIVKLLLETQRVEINATCPHGSTALRRAAAWQQEAVFKLLLATPRVDANCPDDEGQTPLYHLAFFGEESLIDLLLAKDGVDPNPPDIFGITPLYAAAEEGHKGVVDRLLAAGADPDPKAHATGHSPLWEASCNGHHEVVDVLLKTGAVDVECRSLADGTAPLAVAAQRGHIKVVQLLLPAGADPNSKDNSQETPLSKAVKADRRVIVELLLAAEGVDVNSQCALGRSPLLLAILNKSTPNLKIIEMLLAANADPHLPANTGSTPLSLARGNTKKFLGDWGQSTDTA</sequence>
<dbReference type="CDD" id="cd09917">
    <property type="entry name" value="F-box_SF"/>
    <property type="match status" value="1"/>
</dbReference>
<proteinExistence type="predicted"/>
<evidence type="ECO:0000313" key="6">
    <source>
        <dbReference type="Proteomes" id="UP000184546"/>
    </source>
</evidence>
<evidence type="ECO:0000313" key="5">
    <source>
        <dbReference type="EMBL" id="OJJ97545.1"/>
    </source>
</evidence>
<dbReference type="InterPro" id="IPR001810">
    <property type="entry name" value="F-box_dom"/>
</dbReference>
<dbReference type="Gene3D" id="1.25.40.20">
    <property type="entry name" value="Ankyrin repeat-containing domain"/>
    <property type="match status" value="4"/>
</dbReference>
<keyword evidence="6" id="KW-1185">Reference proteome</keyword>
<name>A0A1L9WMZ2_ASPA1</name>
<feature type="repeat" description="ANK" evidence="3">
    <location>
        <begin position="291"/>
        <end position="323"/>
    </location>
</feature>
<organism evidence="5 6">
    <name type="scientific">Aspergillus aculeatus (strain ATCC 16872 / CBS 172.66 / WB 5094)</name>
    <dbReference type="NCBI Taxonomy" id="690307"/>
    <lineage>
        <taxon>Eukaryota</taxon>
        <taxon>Fungi</taxon>
        <taxon>Dikarya</taxon>
        <taxon>Ascomycota</taxon>
        <taxon>Pezizomycotina</taxon>
        <taxon>Eurotiomycetes</taxon>
        <taxon>Eurotiomycetidae</taxon>
        <taxon>Eurotiales</taxon>
        <taxon>Aspergillaceae</taxon>
        <taxon>Aspergillus</taxon>
        <taxon>Aspergillus subgen. Circumdati</taxon>
    </lineage>
</organism>
<dbReference type="SMART" id="SM00248">
    <property type="entry name" value="ANK"/>
    <property type="match status" value="8"/>
</dbReference>
<dbReference type="Pfam" id="PF12796">
    <property type="entry name" value="Ank_2"/>
    <property type="match status" value="2"/>
</dbReference>
<feature type="domain" description="F-box" evidence="4">
    <location>
        <begin position="1"/>
        <end position="49"/>
    </location>
</feature>
<evidence type="ECO:0000256" key="3">
    <source>
        <dbReference type="PROSITE-ProRule" id="PRU00023"/>
    </source>
</evidence>
<dbReference type="SUPFAM" id="SSF48403">
    <property type="entry name" value="Ankyrin repeat"/>
    <property type="match status" value="1"/>
</dbReference>
<evidence type="ECO:0000256" key="2">
    <source>
        <dbReference type="ARBA" id="ARBA00023043"/>
    </source>
</evidence>
<feature type="repeat" description="ANK" evidence="3">
    <location>
        <begin position="256"/>
        <end position="281"/>
    </location>
</feature>
<dbReference type="EMBL" id="KV878982">
    <property type="protein sequence ID" value="OJJ97545.1"/>
    <property type="molecule type" value="Genomic_DNA"/>
</dbReference>
<dbReference type="PANTHER" id="PTHR24161">
    <property type="entry name" value="ANK_REP_REGION DOMAIN-CONTAINING PROTEIN-RELATED"/>
    <property type="match status" value="1"/>
</dbReference>
<dbReference type="SUPFAM" id="SSF81383">
    <property type="entry name" value="F-box domain"/>
    <property type="match status" value="1"/>
</dbReference>
<dbReference type="OrthoDB" id="20872at2759"/>
<dbReference type="GeneID" id="30975453"/>
<reference evidence="6" key="1">
    <citation type="journal article" date="2017" name="Genome Biol.">
        <title>Comparative genomics reveals high biological diversity and specific adaptations in the industrially and medically important fungal genus Aspergillus.</title>
        <authorList>
            <person name="de Vries R.P."/>
            <person name="Riley R."/>
            <person name="Wiebenga A."/>
            <person name="Aguilar-Osorio G."/>
            <person name="Amillis S."/>
            <person name="Uchima C.A."/>
            <person name="Anderluh G."/>
            <person name="Asadollahi M."/>
            <person name="Askin M."/>
            <person name="Barry K."/>
            <person name="Battaglia E."/>
            <person name="Bayram O."/>
            <person name="Benocci T."/>
            <person name="Braus-Stromeyer S.A."/>
            <person name="Caldana C."/>
            <person name="Canovas D."/>
            <person name="Cerqueira G.C."/>
            <person name="Chen F."/>
            <person name="Chen W."/>
            <person name="Choi C."/>
            <person name="Clum A."/>
            <person name="Dos Santos R.A."/>
            <person name="Damasio A.R."/>
            <person name="Diallinas G."/>
            <person name="Emri T."/>
            <person name="Fekete E."/>
            <person name="Flipphi M."/>
            <person name="Freyberg S."/>
            <person name="Gallo A."/>
            <person name="Gournas C."/>
            <person name="Habgood R."/>
            <person name="Hainaut M."/>
            <person name="Harispe M.L."/>
            <person name="Henrissat B."/>
            <person name="Hilden K.S."/>
            <person name="Hope R."/>
            <person name="Hossain A."/>
            <person name="Karabika E."/>
            <person name="Karaffa L."/>
            <person name="Karanyi Z."/>
            <person name="Krasevec N."/>
            <person name="Kuo A."/>
            <person name="Kusch H."/>
            <person name="LaButti K."/>
            <person name="Lagendijk E.L."/>
            <person name="Lapidus A."/>
            <person name="Levasseur A."/>
            <person name="Lindquist E."/>
            <person name="Lipzen A."/>
            <person name="Logrieco A.F."/>
            <person name="MacCabe A."/>
            <person name="Maekelae M.R."/>
            <person name="Malavazi I."/>
            <person name="Melin P."/>
            <person name="Meyer V."/>
            <person name="Mielnichuk N."/>
            <person name="Miskei M."/>
            <person name="Molnar A.P."/>
            <person name="Mule G."/>
            <person name="Ngan C.Y."/>
            <person name="Orejas M."/>
            <person name="Orosz E."/>
            <person name="Ouedraogo J.P."/>
            <person name="Overkamp K.M."/>
            <person name="Park H.-S."/>
            <person name="Perrone G."/>
            <person name="Piumi F."/>
            <person name="Punt P.J."/>
            <person name="Ram A.F."/>
            <person name="Ramon A."/>
            <person name="Rauscher S."/>
            <person name="Record E."/>
            <person name="Riano-Pachon D.M."/>
            <person name="Robert V."/>
            <person name="Roehrig J."/>
            <person name="Ruller R."/>
            <person name="Salamov A."/>
            <person name="Salih N.S."/>
            <person name="Samson R.A."/>
            <person name="Sandor E."/>
            <person name="Sanguinetti M."/>
            <person name="Schuetze T."/>
            <person name="Sepcic K."/>
            <person name="Shelest E."/>
            <person name="Sherlock G."/>
            <person name="Sophianopoulou V."/>
            <person name="Squina F.M."/>
            <person name="Sun H."/>
            <person name="Susca A."/>
            <person name="Todd R.B."/>
            <person name="Tsang A."/>
            <person name="Unkles S.E."/>
            <person name="van de Wiele N."/>
            <person name="van Rossen-Uffink D."/>
            <person name="Oliveira J.V."/>
            <person name="Vesth T.C."/>
            <person name="Visser J."/>
            <person name="Yu J.-H."/>
            <person name="Zhou M."/>
            <person name="Andersen M.R."/>
            <person name="Archer D.B."/>
            <person name="Baker S.E."/>
            <person name="Benoit I."/>
            <person name="Brakhage A.A."/>
            <person name="Braus G.H."/>
            <person name="Fischer R."/>
            <person name="Frisvad J.C."/>
            <person name="Goldman G.H."/>
            <person name="Houbraken J."/>
            <person name="Oakley B."/>
            <person name="Pocsi I."/>
            <person name="Scazzocchio C."/>
            <person name="Seiboth B."/>
            <person name="vanKuyk P.A."/>
            <person name="Wortman J."/>
            <person name="Dyer P.S."/>
            <person name="Grigoriev I.V."/>
        </authorList>
    </citation>
    <scope>NUCLEOTIDE SEQUENCE [LARGE SCALE GENOMIC DNA]</scope>
    <source>
        <strain evidence="6">ATCC 16872 / CBS 172.66 / WB 5094</strain>
    </source>
</reference>
<dbReference type="PRINTS" id="PR01415">
    <property type="entry name" value="ANKYRIN"/>
</dbReference>
<dbReference type="Proteomes" id="UP000184546">
    <property type="component" value="Unassembled WGS sequence"/>
</dbReference>
<protein>
    <recommendedName>
        <fullName evidence="4">F-box domain-containing protein</fullName>
    </recommendedName>
</protein>
<gene>
    <name evidence="5" type="ORF">ASPACDRAFT_45638</name>
</gene>
<dbReference type="VEuPathDB" id="FungiDB:ASPACDRAFT_45638"/>
<dbReference type="Pfam" id="PF13637">
    <property type="entry name" value="Ank_4"/>
    <property type="match status" value="1"/>
</dbReference>
<feature type="repeat" description="ANK" evidence="3">
    <location>
        <begin position="222"/>
        <end position="254"/>
    </location>
</feature>
<dbReference type="AlphaFoldDB" id="A0A1L9WMZ2"/>
<dbReference type="PROSITE" id="PS50088">
    <property type="entry name" value="ANK_REPEAT"/>
    <property type="match status" value="3"/>
</dbReference>
<dbReference type="InterPro" id="IPR002110">
    <property type="entry name" value="Ankyrin_rpt"/>
</dbReference>
<accession>A0A1L9WMZ2</accession>
<keyword evidence="1" id="KW-0677">Repeat</keyword>
<dbReference type="PROSITE" id="PS50181">
    <property type="entry name" value="FBOX"/>
    <property type="match status" value="1"/>
</dbReference>
<dbReference type="InterPro" id="IPR036047">
    <property type="entry name" value="F-box-like_dom_sf"/>
</dbReference>
<dbReference type="RefSeq" id="XP_020053885.1">
    <property type="nucleotide sequence ID" value="XM_020201639.1"/>
</dbReference>